<evidence type="ECO:0000313" key="8">
    <source>
        <dbReference type="EMBL" id="EOD38192.1"/>
    </source>
</evidence>
<feature type="domain" description="Kinesin motor" evidence="7">
    <location>
        <begin position="1"/>
        <end position="302"/>
    </location>
</feature>
<dbReference type="GO" id="GO:0005524">
    <property type="term" value="F:ATP binding"/>
    <property type="evidence" value="ECO:0007669"/>
    <property type="project" value="UniProtKB-UniRule"/>
</dbReference>
<dbReference type="InterPro" id="IPR027417">
    <property type="entry name" value="P-loop_NTPase"/>
</dbReference>
<dbReference type="SMART" id="SM00129">
    <property type="entry name" value="KISc"/>
    <property type="match status" value="1"/>
</dbReference>
<dbReference type="OMA" id="CINPAST"/>
<dbReference type="PRINTS" id="PR00380">
    <property type="entry name" value="KINESINHEAVY"/>
</dbReference>
<keyword evidence="5" id="KW-0175">Coiled coil</keyword>
<dbReference type="Gene3D" id="3.40.850.10">
    <property type="entry name" value="Kinesin motor domain"/>
    <property type="match status" value="1"/>
</dbReference>
<dbReference type="GO" id="GO:0008017">
    <property type="term" value="F:microtubule binding"/>
    <property type="evidence" value="ECO:0007669"/>
    <property type="project" value="InterPro"/>
</dbReference>
<sequence length="330" mass="34763">GADRAFTFDHVFDTAAAQHEVYEGCAQALVERVLKGYNSTVLAYGQTGSGKTHTMGSIGTPSSAVPEAALGIIPRTVAEIFARVAGGDGELEGAALAASASFIEVYKEDIHDLLQPPIEAAAADGAPKLATLEVREKEGAIALPGLAMRPVGSPEEAMAVLSDGSSNRATGATAMNATSSRSHAIFTVSIELRLRGGKVLTPRFNFVDLAGSERAKRTGASGDRFAEGVQINKGLLALGNVISALCEKHAHVPYRDSKLTRLLQDSLGGNAHTLMIACVSPSDADMEETLNTLKYANRARQIQNKLLIAQDPVQARIADLLEQVETLIEC</sequence>
<evidence type="ECO:0000256" key="6">
    <source>
        <dbReference type="PROSITE-ProRule" id="PRU00283"/>
    </source>
</evidence>
<dbReference type="GeneID" id="17283462"/>
<dbReference type="GO" id="GO:0005737">
    <property type="term" value="C:cytoplasm"/>
    <property type="evidence" value="ECO:0007669"/>
    <property type="project" value="UniProtKB-SubCell"/>
</dbReference>
<dbReference type="InterPro" id="IPR001752">
    <property type="entry name" value="Kinesin_motor_dom"/>
</dbReference>
<dbReference type="PROSITE" id="PS50067">
    <property type="entry name" value="KINESIN_MOTOR_2"/>
    <property type="match status" value="1"/>
</dbReference>
<dbReference type="HOGENOM" id="CLU_001485_2_0_1"/>
<gene>
    <name evidence="8" type="ORF">EMIHUDRAFT_62825</name>
</gene>
<keyword evidence="3 6" id="KW-0547">Nucleotide-binding</keyword>
<dbReference type="GO" id="GO:0003777">
    <property type="term" value="F:microtubule motor activity"/>
    <property type="evidence" value="ECO:0007669"/>
    <property type="project" value="InterPro"/>
</dbReference>
<reference evidence="8" key="1">
    <citation type="submission" date="2012-07" db="EMBL/GenBank/DDBJ databases">
        <title>Genome variability drives Emilianias global distribution.</title>
        <authorList>
            <consortium name="DOE Joint Genome Institute"/>
            <person name="Read B."/>
            <person name="Kegel J."/>
            <person name="Klute M."/>
            <person name="Kuo A."/>
            <person name="Lefebvre S.C."/>
            <person name="Maumus F."/>
            <person name="Mayer C."/>
            <person name="Miller J."/>
            <person name="Allen A."/>
            <person name="Bidle K."/>
            <person name="Borodovsky M."/>
            <person name="Bowler C."/>
            <person name="Brownlee C."/>
            <person name="Claverie J.-M."/>
            <person name="Cock M."/>
            <person name="De Vargas C."/>
            <person name="Elias M."/>
            <person name="Frickenhaus S."/>
            <person name="Gladyshev V.N."/>
            <person name="Gonzalez K."/>
            <person name="Guda C."/>
            <person name="Hadaegh A."/>
            <person name="Herman E."/>
            <person name="Iglesias-Rodriguez D."/>
            <person name="Jones B."/>
            <person name="Lawson T."/>
            <person name="Leese F."/>
            <person name="Lin Y.-C."/>
            <person name="Lindquist E."/>
            <person name="Lobanov A."/>
            <person name="Lucas S."/>
            <person name="Malik S.-H.B."/>
            <person name="Marsh M.E."/>
            <person name="Mock T."/>
            <person name="Monier A."/>
            <person name="Moreau H."/>
            <person name="Mueller-Roeber B."/>
            <person name="Napier J."/>
            <person name="Ogata H."/>
            <person name="Parker M."/>
            <person name="Probert I."/>
            <person name="Quesneville H."/>
            <person name="Raines C."/>
            <person name="Rensing S."/>
            <person name="Riano-Pachon D.M."/>
            <person name="Richier S."/>
            <person name="Rokitta S."/>
            <person name="Salamov A."/>
            <person name="Sarno A.F."/>
            <person name="Schmutz J."/>
            <person name="Schroeder D."/>
            <person name="Shiraiwa Y."/>
            <person name="Soanes D.M."/>
            <person name="Valentin K."/>
            <person name="Van Der Giezen M."/>
            <person name="Van Der Peer Y."/>
            <person name="Vardi A."/>
            <person name="Verret F."/>
            <person name="Von Dassow P."/>
            <person name="Wheeler G."/>
            <person name="Williams B."/>
            <person name="Wilson W."/>
            <person name="Wolfe G."/>
            <person name="Wurch L.L."/>
            <person name="Young J."/>
            <person name="Dacks J.B."/>
            <person name="Delwiche C.F."/>
            <person name="Dyhrman S."/>
            <person name="Glockner G."/>
            <person name="John U."/>
            <person name="Richards T."/>
            <person name="Worden A.Z."/>
            <person name="Zhang X."/>
            <person name="Grigoriev I.V."/>
        </authorList>
    </citation>
    <scope>NUCLEOTIDE SEQUENCE</scope>
    <source>
        <strain evidence="8">CCMP1516</strain>
    </source>
</reference>
<evidence type="ECO:0000256" key="5">
    <source>
        <dbReference type="ARBA" id="ARBA00023054"/>
    </source>
</evidence>
<dbReference type="GO" id="GO:0005875">
    <property type="term" value="C:microtubule associated complex"/>
    <property type="evidence" value="ECO:0007669"/>
    <property type="project" value="TreeGrafter"/>
</dbReference>
<organism evidence="8">
    <name type="scientific">Emiliania huxleyi</name>
    <name type="common">Coccolithophore</name>
    <name type="synonym">Pontosphaera huxleyi</name>
    <dbReference type="NCBI Taxonomy" id="2903"/>
    <lineage>
        <taxon>Eukaryota</taxon>
        <taxon>Haptista</taxon>
        <taxon>Haptophyta</taxon>
        <taxon>Prymnesiophyceae</taxon>
        <taxon>Isochrysidales</taxon>
        <taxon>Noelaerhabdaceae</taxon>
        <taxon>Emiliania</taxon>
    </lineage>
</organism>
<dbReference type="EMBL" id="KB864046">
    <property type="protein sequence ID" value="EOD38192.1"/>
    <property type="molecule type" value="Genomic_DNA"/>
</dbReference>
<evidence type="ECO:0000256" key="1">
    <source>
        <dbReference type="ARBA" id="ARBA00004496"/>
    </source>
</evidence>
<name>R1DST1_EMIHU</name>
<dbReference type="Pfam" id="PF00225">
    <property type="entry name" value="Kinesin"/>
    <property type="match status" value="1"/>
</dbReference>
<dbReference type="KEGG" id="ehx:EMIHUDRAFT_62825"/>
<dbReference type="RefSeq" id="XP_005790621.1">
    <property type="nucleotide sequence ID" value="XM_005790564.1"/>
</dbReference>
<dbReference type="SUPFAM" id="SSF52540">
    <property type="entry name" value="P-loop containing nucleoside triphosphate hydrolases"/>
    <property type="match status" value="1"/>
</dbReference>
<dbReference type="AlphaFoldDB" id="R1DST1"/>
<accession>R1DST1</accession>
<dbReference type="GO" id="GO:0051231">
    <property type="term" value="P:spindle elongation"/>
    <property type="evidence" value="ECO:0007669"/>
    <property type="project" value="TreeGrafter"/>
</dbReference>
<dbReference type="PANTHER" id="PTHR47969:SF15">
    <property type="entry name" value="CHROMOSOME-ASSOCIATED KINESIN KIF4A-RELATED"/>
    <property type="match status" value="1"/>
</dbReference>
<comment type="similarity">
    <text evidence="6">Belongs to the TRAFAC class myosin-kinesin ATPase superfamily. Kinesin family.</text>
</comment>
<dbReference type="GO" id="GO:0007052">
    <property type="term" value="P:mitotic spindle organization"/>
    <property type="evidence" value="ECO:0007669"/>
    <property type="project" value="TreeGrafter"/>
</dbReference>
<evidence type="ECO:0000256" key="2">
    <source>
        <dbReference type="ARBA" id="ARBA00022490"/>
    </source>
</evidence>
<keyword evidence="2" id="KW-0963">Cytoplasm</keyword>
<evidence type="ECO:0000259" key="7">
    <source>
        <dbReference type="PROSITE" id="PS50067"/>
    </source>
</evidence>
<proteinExistence type="inferred from homology"/>
<evidence type="ECO:0000256" key="4">
    <source>
        <dbReference type="ARBA" id="ARBA00022840"/>
    </source>
</evidence>
<evidence type="ECO:0000256" key="3">
    <source>
        <dbReference type="ARBA" id="ARBA00022741"/>
    </source>
</evidence>
<dbReference type="PANTHER" id="PTHR47969">
    <property type="entry name" value="CHROMOSOME-ASSOCIATED KINESIN KIF4A-RELATED"/>
    <property type="match status" value="1"/>
</dbReference>
<dbReference type="InterPro" id="IPR027640">
    <property type="entry name" value="Kinesin-like_fam"/>
</dbReference>
<keyword evidence="6" id="KW-0505">Motor protein</keyword>
<feature type="non-terminal residue" evidence="8">
    <location>
        <position position="1"/>
    </location>
</feature>
<comment type="subcellular location">
    <subcellularLocation>
        <location evidence="1">Cytoplasm</location>
    </subcellularLocation>
</comment>
<dbReference type="GO" id="GO:0007018">
    <property type="term" value="P:microtubule-based movement"/>
    <property type="evidence" value="ECO:0007669"/>
    <property type="project" value="InterPro"/>
</dbReference>
<keyword evidence="4 6" id="KW-0067">ATP-binding</keyword>
<protein>
    <recommendedName>
        <fullName evidence="7">Kinesin motor domain-containing protein</fullName>
    </recommendedName>
</protein>
<dbReference type="InterPro" id="IPR036961">
    <property type="entry name" value="Kinesin_motor_dom_sf"/>
</dbReference>
<feature type="binding site" evidence="6">
    <location>
        <begin position="45"/>
        <end position="52"/>
    </location>
    <ligand>
        <name>ATP</name>
        <dbReference type="ChEBI" id="CHEBI:30616"/>
    </ligand>
</feature>